<protein>
    <submittedName>
        <fullName evidence="1">Uncharacterized protein</fullName>
    </submittedName>
</protein>
<dbReference type="EMBL" id="CP004885">
    <property type="protein sequence ID" value="AGX87040.1"/>
    <property type="molecule type" value="Genomic_DNA"/>
</dbReference>
<evidence type="ECO:0000313" key="2">
    <source>
        <dbReference type="Proteomes" id="UP000017184"/>
    </source>
</evidence>
<dbReference type="HOGENOM" id="CLU_2697792_0_0_4"/>
<sequence length="73" mass="8018">MRRNAFAVATKNVPKVTHCIVCPNSGHGSQATPPMHQCIHVVRDATIFAHSACTVPIPPPYLPLFLVLVRFLE</sequence>
<reference evidence="1 2" key="1">
    <citation type="journal article" date="2013" name="Genome Biol.">
        <title>Genomic analysis reveals key aspects of prokaryotic symbiosis in the phototrophic consortium "Chlorochromatium aggregatum".</title>
        <authorList>
            <person name="Liu Z."/>
            <person name="Muller J."/>
            <person name="Li T."/>
            <person name="Alvey R.M."/>
            <person name="Vogl K."/>
            <person name="Frigaard N.U."/>
            <person name="Rockwell N.C."/>
            <person name="Boyd E.S."/>
            <person name="Tomsho L.P."/>
            <person name="Schuster S.C."/>
            <person name="Henke P."/>
            <person name="Rohde M."/>
            <person name="Overmann J."/>
            <person name="Bryant D.A."/>
        </authorList>
    </citation>
    <scope>NUCLEOTIDE SEQUENCE [LARGE SCALE GENOMIC DNA]</scope>
    <source>
        <strain evidence="1">CR</strain>
    </source>
</reference>
<proteinExistence type="predicted"/>
<dbReference type="KEGG" id="cbx:Cenrod_0937"/>
<organism evidence="1 2">
    <name type="scientific">Candidatus Symbiobacter mobilis CR</name>
    <dbReference type="NCBI Taxonomy" id="946483"/>
    <lineage>
        <taxon>Bacteria</taxon>
        <taxon>Pseudomonadati</taxon>
        <taxon>Pseudomonadota</taxon>
        <taxon>Betaproteobacteria</taxon>
        <taxon>Burkholderiales</taxon>
        <taxon>Comamonadaceae</taxon>
    </lineage>
</organism>
<dbReference type="Proteomes" id="UP000017184">
    <property type="component" value="Chromosome"/>
</dbReference>
<name>U5N6X5_9BURK</name>
<gene>
    <name evidence="1" type="ORF">Cenrod_0937</name>
</gene>
<keyword evidence="2" id="KW-1185">Reference proteome</keyword>
<evidence type="ECO:0000313" key="1">
    <source>
        <dbReference type="EMBL" id="AGX87040.1"/>
    </source>
</evidence>
<dbReference type="AlphaFoldDB" id="U5N6X5"/>
<accession>U5N6X5</accession>
<dbReference type="STRING" id="946483.Cenrod_0937"/>